<proteinExistence type="predicted"/>
<dbReference type="PANTHER" id="PTHR34853:SF1">
    <property type="entry name" value="LIPASE 5"/>
    <property type="match status" value="1"/>
</dbReference>
<dbReference type="RefSeq" id="WP_120367963.1">
    <property type="nucleotide sequence ID" value="NZ_RAXZ01000020.1"/>
</dbReference>
<dbReference type="AlphaFoldDB" id="A0A3A8GB60"/>
<feature type="chain" id="PRO_5017258206" evidence="1">
    <location>
        <begin position="19"/>
        <end position="418"/>
    </location>
</feature>
<dbReference type="Proteomes" id="UP000281084">
    <property type="component" value="Unassembled WGS sequence"/>
</dbReference>
<evidence type="ECO:0000313" key="3">
    <source>
        <dbReference type="Proteomes" id="UP000281084"/>
    </source>
</evidence>
<dbReference type="InterPro" id="IPR005152">
    <property type="entry name" value="Lipase_secreted"/>
</dbReference>
<dbReference type="PIRSF" id="PIRSF029171">
    <property type="entry name" value="Esterase_LipA"/>
    <property type="match status" value="1"/>
</dbReference>
<dbReference type="GO" id="GO:0004806">
    <property type="term" value="F:triacylglycerol lipase activity"/>
    <property type="evidence" value="ECO:0007669"/>
    <property type="project" value="InterPro"/>
</dbReference>
<protein>
    <submittedName>
        <fullName evidence="2">Alpha/beta fold hydrolase</fullName>
    </submittedName>
</protein>
<gene>
    <name evidence="2" type="ORF">D7V64_12905</name>
</gene>
<reference evidence="2 3" key="1">
    <citation type="submission" date="2018-09" db="EMBL/GenBank/DDBJ databases">
        <title>The draft genome of Acinetobacter spp. strains.</title>
        <authorList>
            <person name="Qin J."/>
            <person name="Feng Y."/>
            <person name="Zong Z."/>
        </authorList>
    </citation>
    <scope>NUCLEOTIDE SEQUENCE [LARGE SCALE GENOMIC DNA]</scope>
    <source>
        <strain evidence="2 3">WCHAc060002</strain>
    </source>
</reference>
<dbReference type="PROSITE" id="PS51257">
    <property type="entry name" value="PROKAR_LIPOPROTEIN"/>
    <property type="match status" value="1"/>
</dbReference>
<dbReference type="Gene3D" id="3.40.50.1820">
    <property type="entry name" value="alpha/beta hydrolase"/>
    <property type="match status" value="1"/>
</dbReference>
<keyword evidence="2" id="KW-0378">Hydrolase</keyword>
<dbReference type="Pfam" id="PF03583">
    <property type="entry name" value="LIP"/>
    <property type="match status" value="1"/>
</dbReference>
<dbReference type="InterPro" id="IPR029058">
    <property type="entry name" value="AB_hydrolase_fold"/>
</dbReference>
<feature type="signal peptide" evidence="1">
    <location>
        <begin position="1"/>
        <end position="18"/>
    </location>
</feature>
<dbReference type="PANTHER" id="PTHR34853">
    <property type="match status" value="1"/>
</dbReference>
<sequence>MKKHVLAVLIGSSILLTACGGGDGGESTYVIDDGVPKNNIVAPVVKTTGYTDASQTADNLLASVSSDKLLMTYKMLGVNGKETQATALVFMPKTVKPAGGWPIVAWAHGTTGVADMCAPSQQGLKGNEYLIQGLLAAGYAVVAPDYEGLGEPSGREPHPFLNLKSEAFSITDAVVAARNYLGNTTENRWLVVGHSQGGQAALGAAQYASRAQLNYKGAIAVAPASFLGSVLTLGEGSTKNMTDPTEIIKTLASLDTFTSLITAGLKNQYPNLQYNQVFKSPTDLIAAKAESLCSDKLGDALGGAMGQYFQLNMNLTNYPRTQTDFMTNVPEVKDFLVNGSQPLKTVIKTPIIIYQGTLDPTVPRQVTDTLVKSAPAGTTISYKTDDALPETSKWDHITAYSLNLGNIVKDVQSLMPIQ</sequence>
<dbReference type="GO" id="GO:0016042">
    <property type="term" value="P:lipid catabolic process"/>
    <property type="evidence" value="ECO:0007669"/>
    <property type="project" value="InterPro"/>
</dbReference>
<evidence type="ECO:0000256" key="1">
    <source>
        <dbReference type="SAM" id="SignalP"/>
    </source>
</evidence>
<keyword evidence="1" id="KW-0732">Signal</keyword>
<dbReference type="SUPFAM" id="SSF53474">
    <property type="entry name" value="alpha/beta-Hydrolases"/>
    <property type="match status" value="1"/>
</dbReference>
<organism evidence="2 3">
    <name type="scientific">Acinetobacter cumulans</name>
    <dbReference type="NCBI Taxonomy" id="2136182"/>
    <lineage>
        <taxon>Bacteria</taxon>
        <taxon>Pseudomonadati</taxon>
        <taxon>Pseudomonadota</taxon>
        <taxon>Gammaproteobacteria</taxon>
        <taxon>Moraxellales</taxon>
        <taxon>Moraxellaceae</taxon>
        <taxon>Acinetobacter</taxon>
    </lineage>
</organism>
<evidence type="ECO:0000313" key="2">
    <source>
        <dbReference type="EMBL" id="RKG50213.1"/>
    </source>
</evidence>
<dbReference type="EMBL" id="RAXZ01000020">
    <property type="protein sequence ID" value="RKG50213.1"/>
    <property type="molecule type" value="Genomic_DNA"/>
</dbReference>
<accession>A0A3A8GB60</accession>
<name>A0A3A8GB60_9GAMM</name>
<comment type="caution">
    <text evidence="2">The sequence shown here is derived from an EMBL/GenBank/DDBJ whole genome shotgun (WGS) entry which is preliminary data.</text>
</comment>